<feature type="compositionally biased region" description="Basic and acidic residues" evidence="1">
    <location>
        <begin position="47"/>
        <end position="56"/>
    </location>
</feature>
<feature type="compositionally biased region" description="Basic and acidic residues" evidence="1">
    <location>
        <begin position="108"/>
        <end position="119"/>
    </location>
</feature>
<feature type="region of interest" description="Disordered" evidence="1">
    <location>
        <begin position="1"/>
        <end position="244"/>
    </location>
</feature>
<protein>
    <submittedName>
        <fullName evidence="2">Uncharacterized protein</fullName>
    </submittedName>
</protein>
<comment type="caution">
    <text evidence="2">The sequence shown here is derived from an EMBL/GenBank/DDBJ whole genome shotgun (WGS) entry which is preliminary data.</text>
</comment>
<dbReference type="RefSeq" id="XP_035320987.1">
    <property type="nucleotide sequence ID" value="XM_035469292.1"/>
</dbReference>
<dbReference type="AlphaFoldDB" id="A0A9P4YUK7"/>
<feature type="compositionally biased region" description="Polar residues" evidence="1">
    <location>
        <begin position="235"/>
        <end position="244"/>
    </location>
</feature>
<dbReference type="Proteomes" id="UP000749293">
    <property type="component" value="Unassembled WGS sequence"/>
</dbReference>
<evidence type="ECO:0000256" key="1">
    <source>
        <dbReference type="SAM" id="MobiDB-lite"/>
    </source>
</evidence>
<proteinExistence type="predicted"/>
<keyword evidence="3" id="KW-1185">Reference proteome</keyword>
<accession>A0A9P4YUK7</accession>
<feature type="compositionally biased region" description="Low complexity" evidence="1">
    <location>
        <begin position="131"/>
        <end position="157"/>
    </location>
</feature>
<organism evidence="2 3">
    <name type="scientific">Geosmithia morbida</name>
    <dbReference type="NCBI Taxonomy" id="1094350"/>
    <lineage>
        <taxon>Eukaryota</taxon>
        <taxon>Fungi</taxon>
        <taxon>Dikarya</taxon>
        <taxon>Ascomycota</taxon>
        <taxon>Pezizomycotina</taxon>
        <taxon>Sordariomycetes</taxon>
        <taxon>Hypocreomycetidae</taxon>
        <taxon>Hypocreales</taxon>
        <taxon>Bionectriaceae</taxon>
        <taxon>Geosmithia</taxon>
    </lineage>
</organism>
<dbReference type="OrthoDB" id="5154336at2759"/>
<dbReference type="EMBL" id="JAANYQ010000009">
    <property type="protein sequence ID" value="KAF4122335.1"/>
    <property type="molecule type" value="Genomic_DNA"/>
</dbReference>
<gene>
    <name evidence="2" type="ORF">GMORB2_7327</name>
</gene>
<name>A0A9P4YUK7_9HYPO</name>
<feature type="compositionally biased region" description="Basic and acidic residues" evidence="1">
    <location>
        <begin position="176"/>
        <end position="193"/>
    </location>
</feature>
<evidence type="ECO:0000313" key="2">
    <source>
        <dbReference type="EMBL" id="KAF4122335.1"/>
    </source>
</evidence>
<reference evidence="2" key="1">
    <citation type="submission" date="2020-03" db="EMBL/GenBank/DDBJ databases">
        <title>Site-based positive gene gene selection in Geosmithia morbida across the United States reveals a broad range of putative effectors and factors for local host and environmental adapation.</title>
        <authorList>
            <person name="Onufrak A."/>
            <person name="Murdoch R.W."/>
            <person name="Gazis R."/>
            <person name="Huff M."/>
            <person name="Staton M."/>
            <person name="Klingeman W."/>
            <person name="Hadziabdic D."/>
        </authorList>
    </citation>
    <scope>NUCLEOTIDE SEQUENCE</scope>
    <source>
        <strain evidence="2">1262</strain>
    </source>
</reference>
<evidence type="ECO:0000313" key="3">
    <source>
        <dbReference type="Proteomes" id="UP000749293"/>
    </source>
</evidence>
<dbReference type="GeneID" id="55973550"/>
<feature type="compositionally biased region" description="Low complexity" evidence="1">
    <location>
        <begin position="1"/>
        <end position="23"/>
    </location>
</feature>
<sequence length="244" mass="25399">MSIAADTVAAAPVPTDGPGDTTTSQISADAPSAAETKSNGVDAADTDGDKYAKQADDDSSQPKHVIVPKPVEVNSVPETPVNAQTPAGGTPRLELQTTATEQDDPDGKEDNRDENAFLKDDDDDEEGKEQPATTANTDADAAVAAAPAPAPAPATTNGKRKAEDEETEANGNGQETKTEKEQKNERPDKKSKVTDTISEKVSGVKEKVESKIGGGRSKKAKAPPAVGRTERKTRSQGPVEQTAQ</sequence>